<keyword evidence="4" id="KW-1185">Reference proteome</keyword>
<accession>A0ABR2JLK1</accession>
<evidence type="ECO:0000313" key="3">
    <source>
        <dbReference type="EMBL" id="KAK8879780.1"/>
    </source>
</evidence>
<dbReference type="InterPro" id="IPR045518">
    <property type="entry name" value="2EXR"/>
</dbReference>
<dbReference type="PANTHER" id="PTHR35910">
    <property type="entry name" value="2EXR DOMAIN-CONTAINING PROTEIN"/>
    <property type="match status" value="1"/>
</dbReference>
<feature type="region of interest" description="Disordered" evidence="1">
    <location>
        <begin position="1"/>
        <end position="44"/>
    </location>
</feature>
<sequence length="396" mass="46177">MEVSDQSLVKGVQEDPSSGNTMEASNQSDQAGLSNQSLVKDKQQGRQFHKFMKLPPEIRDMIWHLVMPKRLILPRPSGFTLLPRLPMLAQVCSDSRSFVLRQGMLCYHEQWKKHPSTAWLNPEHDVVFCKDIPAKVSSHPISDKFLMDHATRIAIEERHLTHSLSYFIECTPSVKEVLVLMNTQSETFPNLTKSWDSATNKRVFGDDGWLCVDLEDDDEKDRAADTLLGPEKTFYLWWALTEKRWYRYRSFQKRWAECLEATKEQWLIDAYFLEENEERARGVPRAAMISFENQVRQHRITSRDVAWVKQTLARIPKLRPVFMVVDRFYSQSSIQQRRTRRKGEEPAYSFDNQLKRWEPRTEGGGSQTLFQPGAAQGSKRDGWEALMLHKHTRGFL</sequence>
<evidence type="ECO:0000313" key="4">
    <source>
        <dbReference type="Proteomes" id="UP001390339"/>
    </source>
</evidence>
<organism evidence="3 4">
    <name type="scientific">Apiospora arundinis</name>
    <dbReference type="NCBI Taxonomy" id="335852"/>
    <lineage>
        <taxon>Eukaryota</taxon>
        <taxon>Fungi</taxon>
        <taxon>Dikarya</taxon>
        <taxon>Ascomycota</taxon>
        <taxon>Pezizomycotina</taxon>
        <taxon>Sordariomycetes</taxon>
        <taxon>Xylariomycetidae</taxon>
        <taxon>Amphisphaeriales</taxon>
        <taxon>Apiosporaceae</taxon>
        <taxon>Apiospora</taxon>
    </lineage>
</organism>
<evidence type="ECO:0000259" key="2">
    <source>
        <dbReference type="Pfam" id="PF20150"/>
    </source>
</evidence>
<dbReference type="Pfam" id="PF20150">
    <property type="entry name" value="2EXR"/>
    <property type="match status" value="1"/>
</dbReference>
<name>A0ABR2JLK1_9PEZI</name>
<dbReference type="Proteomes" id="UP001390339">
    <property type="component" value="Unassembled WGS sequence"/>
</dbReference>
<dbReference type="PANTHER" id="PTHR35910:SF6">
    <property type="entry name" value="2EXR DOMAIN-CONTAINING PROTEIN"/>
    <property type="match status" value="1"/>
</dbReference>
<proteinExistence type="predicted"/>
<protein>
    <recommendedName>
        <fullName evidence="2">2EXR domain-containing protein</fullName>
    </recommendedName>
</protein>
<reference evidence="3 4" key="1">
    <citation type="journal article" date="2024" name="IMA Fungus">
        <title>Apiospora arundinis, a panoply of carbohydrate-active enzymes and secondary metabolites.</title>
        <authorList>
            <person name="Sorensen T."/>
            <person name="Petersen C."/>
            <person name="Muurmann A.T."/>
            <person name="Christiansen J.V."/>
            <person name="Brundto M.L."/>
            <person name="Overgaard C.K."/>
            <person name="Boysen A.T."/>
            <person name="Wollenberg R.D."/>
            <person name="Larsen T.O."/>
            <person name="Sorensen J.L."/>
            <person name="Nielsen K.L."/>
            <person name="Sondergaard T.E."/>
        </authorList>
    </citation>
    <scope>NUCLEOTIDE SEQUENCE [LARGE SCALE GENOMIC DNA]</scope>
    <source>
        <strain evidence="3 4">AAU 773</strain>
    </source>
</reference>
<dbReference type="EMBL" id="JAPCWZ010000001">
    <property type="protein sequence ID" value="KAK8879780.1"/>
    <property type="molecule type" value="Genomic_DNA"/>
</dbReference>
<feature type="compositionally biased region" description="Polar residues" evidence="1">
    <location>
        <begin position="15"/>
        <end position="38"/>
    </location>
</feature>
<comment type="caution">
    <text evidence="3">The sequence shown here is derived from an EMBL/GenBank/DDBJ whole genome shotgun (WGS) entry which is preliminary data.</text>
</comment>
<gene>
    <name evidence="3" type="ORF">PGQ11_001074</name>
</gene>
<feature type="domain" description="2EXR" evidence="2">
    <location>
        <begin position="48"/>
        <end position="127"/>
    </location>
</feature>
<evidence type="ECO:0000256" key="1">
    <source>
        <dbReference type="SAM" id="MobiDB-lite"/>
    </source>
</evidence>